<feature type="binding site" evidence="9">
    <location>
        <position position="217"/>
    </location>
    <ligand>
        <name>(2E)-4-hydroxy-3-methylbut-2-enyl diphosphate</name>
        <dbReference type="ChEBI" id="CHEBI:128753"/>
    </ligand>
</feature>
<accession>E1YBS4</accession>
<name>E1YBS4_9BACT</name>
<dbReference type="Pfam" id="PF01040">
    <property type="entry name" value="UbiA"/>
    <property type="match status" value="1"/>
</dbReference>
<evidence type="ECO:0000256" key="8">
    <source>
        <dbReference type="ARBA" id="ARBA00023136"/>
    </source>
</evidence>
<feature type="binding site" evidence="9">
    <location>
        <position position="41"/>
    </location>
    <ligand>
        <name>isopentenyl diphosphate</name>
        <dbReference type="ChEBI" id="CHEBI:128769"/>
    </ligand>
</feature>
<feature type="binding site" evidence="9">
    <location>
        <position position="95"/>
    </location>
    <ligand>
        <name>[4Fe-4S] cluster</name>
        <dbReference type="ChEBI" id="CHEBI:49883"/>
    </ligand>
</feature>
<gene>
    <name evidence="9" type="primary">ispH</name>
    <name evidence="11" type="ORF">N47_G33420</name>
</gene>
<feature type="binding site" evidence="9">
    <location>
        <position position="73"/>
    </location>
    <ligand>
        <name>(2E)-4-hydroxy-3-methylbut-2-enyl diphosphate</name>
        <dbReference type="ChEBI" id="CHEBI:128753"/>
    </ligand>
</feature>
<dbReference type="CDD" id="cd13944">
    <property type="entry name" value="lytB_ispH"/>
    <property type="match status" value="1"/>
</dbReference>
<evidence type="ECO:0000313" key="11">
    <source>
        <dbReference type="EMBL" id="CBX28018.1"/>
    </source>
</evidence>
<feature type="binding site" evidence="9">
    <location>
        <position position="41"/>
    </location>
    <ligand>
        <name>dimethylallyl diphosphate</name>
        <dbReference type="ChEBI" id="CHEBI:57623"/>
    </ligand>
</feature>
<dbReference type="GO" id="GO:0051745">
    <property type="term" value="F:4-hydroxy-3-methylbut-2-enyl diphosphate reductase activity"/>
    <property type="evidence" value="ECO:0007669"/>
    <property type="project" value="UniProtKB-UniRule"/>
</dbReference>
<feature type="binding site" evidence="9">
    <location>
        <position position="161"/>
    </location>
    <ligand>
        <name>(2E)-4-hydroxy-3-methylbut-2-enyl diphosphate</name>
        <dbReference type="ChEBI" id="CHEBI:128753"/>
    </ligand>
</feature>
<feature type="transmembrane region" description="Helical" evidence="10">
    <location>
        <begin position="365"/>
        <end position="384"/>
    </location>
</feature>
<protein>
    <recommendedName>
        <fullName evidence="9">4-hydroxy-3-methylbut-2-enyl diphosphate reductase</fullName>
        <shortName evidence="9">HMBPP reductase</shortName>
        <ecNumber evidence="9">1.17.7.4</ecNumber>
    </recommendedName>
</protein>
<dbReference type="PANTHER" id="PTHR30426:SF0">
    <property type="entry name" value="4-HYDROXY-3-METHYLBUT-2-ENYL DIPHOSPHATE REDUCTASE"/>
    <property type="match status" value="1"/>
</dbReference>
<evidence type="ECO:0000256" key="10">
    <source>
        <dbReference type="SAM" id="Phobius"/>
    </source>
</evidence>
<comment type="similarity">
    <text evidence="9">Belongs to the IspH family.</text>
</comment>
<comment type="catalytic activity">
    <reaction evidence="9">
        <text>dimethylallyl diphosphate + 2 oxidized [2Fe-2S]-[ferredoxin] + H2O = (2E)-4-hydroxy-3-methylbut-2-enyl diphosphate + 2 reduced [2Fe-2S]-[ferredoxin] + 2 H(+)</text>
        <dbReference type="Rhea" id="RHEA:24825"/>
        <dbReference type="Rhea" id="RHEA-COMP:10000"/>
        <dbReference type="Rhea" id="RHEA-COMP:10001"/>
        <dbReference type="ChEBI" id="CHEBI:15377"/>
        <dbReference type="ChEBI" id="CHEBI:15378"/>
        <dbReference type="ChEBI" id="CHEBI:33737"/>
        <dbReference type="ChEBI" id="CHEBI:33738"/>
        <dbReference type="ChEBI" id="CHEBI:57623"/>
        <dbReference type="ChEBI" id="CHEBI:128753"/>
        <dbReference type="EC" id="1.17.7.4"/>
    </reaction>
</comment>
<comment type="catalytic activity">
    <reaction evidence="9">
        <text>isopentenyl diphosphate + 2 oxidized [2Fe-2S]-[ferredoxin] + H2O = (2E)-4-hydroxy-3-methylbut-2-enyl diphosphate + 2 reduced [2Fe-2S]-[ferredoxin] + 2 H(+)</text>
        <dbReference type="Rhea" id="RHEA:24488"/>
        <dbReference type="Rhea" id="RHEA-COMP:10000"/>
        <dbReference type="Rhea" id="RHEA-COMP:10001"/>
        <dbReference type="ChEBI" id="CHEBI:15377"/>
        <dbReference type="ChEBI" id="CHEBI:15378"/>
        <dbReference type="ChEBI" id="CHEBI:33737"/>
        <dbReference type="ChEBI" id="CHEBI:33738"/>
        <dbReference type="ChEBI" id="CHEBI:128753"/>
        <dbReference type="ChEBI" id="CHEBI:128769"/>
        <dbReference type="EC" id="1.17.7.4"/>
    </reaction>
</comment>
<keyword evidence="7 9" id="KW-0411">Iron-sulfur</keyword>
<feature type="binding site" evidence="9">
    <location>
        <position position="219"/>
    </location>
    <ligand>
        <name>isopentenyl diphosphate</name>
        <dbReference type="ChEBI" id="CHEBI:128769"/>
    </ligand>
</feature>
<feature type="binding site" evidence="9">
    <location>
        <position position="73"/>
    </location>
    <ligand>
        <name>dimethylallyl diphosphate</name>
        <dbReference type="ChEBI" id="CHEBI:57623"/>
    </ligand>
</feature>
<comment type="pathway">
    <text evidence="9">Isoprenoid biosynthesis; dimethylallyl diphosphate biosynthesis; dimethylallyl diphosphate from (2E)-4-hydroxy-3-methylbutenyl diphosphate: step 1/1.</text>
</comment>
<feature type="binding site" evidence="9">
    <location>
        <position position="219"/>
    </location>
    <ligand>
        <name>dimethylallyl diphosphate</name>
        <dbReference type="ChEBI" id="CHEBI:57623"/>
    </ligand>
</feature>
<reference evidence="11" key="1">
    <citation type="journal article" date="2011" name="Environ. Microbiol.">
        <title>Genomic insights into the metabolic potential of the polycyclic aromatic hydrocarbon degrading sulfate-reducing Deltaproteobacterium N47.</title>
        <authorList>
            <person name="Bergmann F."/>
            <person name="Selesi D."/>
            <person name="Weinmaier T."/>
            <person name="Tischler P."/>
            <person name="Rattei T."/>
            <person name="Meckenstock R.U."/>
        </authorList>
    </citation>
    <scope>NUCLEOTIDE SEQUENCE</scope>
</reference>
<dbReference type="UniPathway" id="UPA00059">
    <property type="reaction ID" value="UER00105"/>
</dbReference>
<feature type="binding site" evidence="9">
    <location>
        <position position="123"/>
    </location>
    <ligand>
        <name>(2E)-4-hydroxy-3-methylbut-2-enyl diphosphate</name>
        <dbReference type="ChEBI" id="CHEBI:128753"/>
    </ligand>
</feature>
<comment type="function">
    <text evidence="9">Catalyzes the conversion of 1-hydroxy-2-methyl-2-(E)-butenyl 4-diphosphate (HMBPP) into a mixture of isopentenyl diphosphate (IPP) and dimethylallyl diphosphate (DMAPP). Acts in the terminal step of the DOXP/MEP pathway for isoprenoid precursor biosynthesis.</text>
</comment>
<feature type="binding site" evidence="9">
    <location>
        <position position="12"/>
    </location>
    <ligand>
        <name>[4Fe-4S] cluster</name>
        <dbReference type="ChEBI" id="CHEBI:49883"/>
    </ligand>
</feature>
<dbReference type="GO" id="GO:0016020">
    <property type="term" value="C:membrane"/>
    <property type="evidence" value="ECO:0007669"/>
    <property type="project" value="UniProtKB-SubCell"/>
</dbReference>
<dbReference type="Gene3D" id="3.40.50.11270">
    <property type="match status" value="1"/>
</dbReference>
<keyword evidence="4 9" id="KW-0479">Metal-binding</keyword>
<dbReference type="HAMAP" id="MF_00191">
    <property type="entry name" value="IspH"/>
    <property type="match status" value="1"/>
</dbReference>
<dbReference type="GO" id="GO:0051539">
    <property type="term" value="F:4 iron, 4 sulfur cluster binding"/>
    <property type="evidence" value="ECO:0007669"/>
    <property type="project" value="UniProtKB-UniRule"/>
</dbReference>
<evidence type="ECO:0000256" key="3">
    <source>
        <dbReference type="ARBA" id="ARBA00022692"/>
    </source>
</evidence>
<feature type="active site" description="Proton donor" evidence="9">
    <location>
        <position position="125"/>
    </location>
</feature>
<feature type="binding site" evidence="9">
    <location>
        <position position="261"/>
    </location>
    <ligand>
        <name>dimethylallyl diphosphate</name>
        <dbReference type="ChEBI" id="CHEBI:57623"/>
    </ligand>
</feature>
<dbReference type="Gene3D" id="3.40.1010.20">
    <property type="entry name" value="4-hydroxy-3-methylbut-2-enyl diphosphate reductase, catalytic domain"/>
    <property type="match status" value="2"/>
</dbReference>
<dbReference type="InterPro" id="IPR003451">
    <property type="entry name" value="LytB/IspH"/>
</dbReference>
<keyword evidence="9" id="KW-0414">Isoprene biosynthesis</keyword>
<feature type="binding site" evidence="9">
    <location>
        <position position="41"/>
    </location>
    <ligand>
        <name>(2E)-4-hydroxy-3-methylbut-2-enyl diphosphate</name>
        <dbReference type="ChEBI" id="CHEBI:128753"/>
    </ligand>
</feature>
<feature type="binding site" evidence="9">
    <location>
        <position position="217"/>
    </location>
    <ligand>
        <name>dimethylallyl diphosphate</name>
        <dbReference type="ChEBI" id="CHEBI:57623"/>
    </ligand>
</feature>
<feature type="binding site" evidence="9">
    <location>
        <position position="217"/>
    </location>
    <ligand>
        <name>isopentenyl diphosphate</name>
        <dbReference type="ChEBI" id="CHEBI:128769"/>
    </ligand>
</feature>
<dbReference type="GO" id="GO:0016765">
    <property type="term" value="F:transferase activity, transferring alkyl or aryl (other than methyl) groups"/>
    <property type="evidence" value="ECO:0007669"/>
    <property type="project" value="InterPro"/>
</dbReference>
<feature type="binding site" evidence="9">
    <location>
        <position position="219"/>
    </location>
    <ligand>
        <name>(2E)-4-hydroxy-3-methylbut-2-enyl diphosphate</name>
        <dbReference type="ChEBI" id="CHEBI:128753"/>
    </ligand>
</feature>
<dbReference type="NCBIfam" id="TIGR00216">
    <property type="entry name" value="ispH_lytB"/>
    <property type="match status" value="1"/>
</dbReference>
<dbReference type="EMBL" id="FR695868">
    <property type="protein sequence ID" value="CBX28018.1"/>
    <property type="molecule type" value="Genomic_DNA"/>
</dbReference>
<keyword evidence="3 10" id="KW-0812">Transmembrane</keyword>
<feature type="transmembrane region" description="Helical" evidence="10">
    <location>
        <begin position="390"/>
        <end position="408"/>
    </location>
</feature>
<feature type="binding site" evidence="9">
    <location>
        <position position="189"/>
    </location>
    <ligand>
        <name>[4Fe-4S] cluster</name>
        <dbReference type="ChEBI" id="CHEBI:49883"/>
    </ligand>
</feature>
<feature type="transmembrane region" description="Helical" evidence="10">
    <location>
        <begin position="323"/>
        <end position="344"/>
    </location>
</feature>
<dbReference type="EC" id="1.17.7.4" evidence="9"/>
<feature type="transmembrane region" description="Helical" evidence="10">
    <location>
        <begin position="294"/>
        <end position="317"/>
    </location>
</feature>
<comment type="subcellular location">
    <subcellularLocation>
        <location evidence="1">Membrane</location>
        <topology evidence="1">Multi-pass membrane protein</topology>
    </subcellularLocation>
</comment>
<evidence type="ECO:0000256" key="2">
    <source>
        <dbReference type="ARBA" id="ARBA00022485"/>
    </source>
</evidence>
<evidence type="ECO:0000256" key="9">
    <source>
        <dbReference type="HAMAP-Rule" id="MF_00191"/>
    </source>
</evidence>
<dbReference type="GO" id="GO:0046872">
    <property type="term" value="F:metal ion binding"/>
    <property type="evidence" value="ECO:0007669"/>
    <property type="project" value="UniProtKB-KW"/>
</dbReference>
<dbReference type="PANTHER" id="PTHR30426">
    <property type="entry name" value="4-HYDROXY-3-METHYLBUT-2-ENYL DIPHOSPHATE REDUCTASE"/>
    <property type="match status" value="1"/>
</dbReference>
<feature type="transmembrane region" description="Helical" evidence="10">
    <location>
        <begin position="429"/>
        <end position="446"/>
    </location>
</feature>
<organism evidence="11">
    <name type="scientific">uncultured Desulfobacterium sp</name>
    <dbReference type="NCBI Taxonomy" id="201089"/>
    <lineage>
        <taxon>Bacteria</taxon>
        <taxon>Pseudomonadati</taxon>
        <taxon>Thermodesulfobacteriota</taxon>
        <taxon>Desulfobacteria</taxon>
        <taxon>Desulfobacterales</taxon>
        <taxon>Desulfobacteriaceae</taxon>
        <taxon>Desulfobacterium</taxon>
        <taxon>environmental samples</taxon>
    </lineage>
</organism>
<keyword evidence="2 9" id="KW-0004">4Fe-4S</keyword>
<evidence type="ECO:0000256" key="7">
    <source>
        <dbReference type="ARBA" id="ARBA00023014"/>
    </source>
</evidence>
<keyword evidence="6 9" id="KW-0408">Iron</keyword>
<feature type="binding site" evidence="9">
    <location>
        <position position="73"/>
    </location>
    <ligand>
        <name>isopentenyl diphosphate</name>
        <dbReference type="ChEBI" id="CHEBI:128769"/>
    </ligand>
</feature>
<keyword evidence="9" id="KW-0560">Oxidoreductase</keyword>
<keyword evidence="8 10" id="KW-0472">Membrane</keyword>
<sequence length="573" mass="63042">MKILVAKTAGFCMGVRRAVEMALDLPNKHKGPIFTFGPLIHNPQVLDLLCEKGISIIDDIPEKGFGTVLIRAHGVPPGIKKSLKNSGFKVIDATCPRVIKVRTIIGKHAKDGYTSIIIGDKDHPEVIGLLGYARGNGYAVASIDELESLPKFEKAIVVAQTTQNIIFYEKVKELVASKYPHFKLYDTICNSTSMRQAEVKELAELVDAIVVVGGHNSGNTQRLAEAAIQAGKPAYRIETESELDLNLLSSARSIGITAGASTPNWLIKRVYRSLDDLSYNKACGWRKRFYAIRYSIFIVNIYVSIGAGCLCYANIRLLGAENYFPYVVMSMLYVFSMHVINNLTGMNADYYNDPDRAVFYNKYKILLAVFAISAGAAGILTAYSVGLAPFFILSSISLMGLSYNLSIIPEKLTNGKYRRIRDIPGSKNALISAAWGVVTSLLPALSLKVSPAIIIVFTWSVCMVFVRTAFFDILDMQGDRIVGRETIPIIIGEERTIRLLKAILISMVAVLLVSSAFNIISKLGFALFICPLSLFFLLLKHAQGYMYSGTKLEFLIESHFILAGIIALLCPFA</sequence>
<feature type="transmembrane region" description="Helical" evidence="10">
    <location>
        <begin position="452"/>
        <end position="474"/>
    </location>
</feature>
<evidence type="ECO:0000256" key="4">
    <source>
        <dbReference type="ARBA" id="ARBA00022723"/>
    </source>
</evidence>
<proteinExistence type="inferred from homology"/>
<feature type="transmembrane region" description="Helical" evidence="10">
    <location>
        <begin position="554"/>
        <end position="572"/>
    </location>
</feature>
<comment type="cofactor">
    <cofactor evidence="9">
        <name>[4Fe-4S] cluster</name>
        <dbReference type="ChEBI" id="CHEBI:49883"/>
    </cofactor>
    <text evidence="9">Binds 1 [4Fe-4S] cluster per subunit.</text>
</comment>
<evidence type="ECO:0000256" key="5">
    <source>
        <dbReference type="ARBA" id="ARBA00022989"/>
    </source>
</evidence>
<comment type="caution">
    <text evidence="9">Lacks conserved residue(s) required for the propagation of feature annotation.</text>
</comment>
<feature type="binding site" evidence="9">
    <location>
        <position position="261"/>
    </location>
    <ligand>
        <name>(2E)-4-hydroxy-3-methylbut-2-enyl diphosphate</name>
        <dbReference type="ChEBI" id="CHEBI:128753"/>
    </ligand>
</feature>
<dbReference type="CDD" id="cd13967">
    <property type="entry name" value="PT_UbiA_5"/>
    <property type="match status" value="1"/>
</dbReference>
<feature type="binding site" evidence="9">
    <location>
        <position position="123"/>
    </location>
    <ligand>
        <name>dimethylallyl diphosphate</name>
        <dbReference type="ChEBI" id="CHEBI:57623"/>
    </ligand>
</feature>
<dbReference type="GO" id="GO:0050992">
    <property type="term" value="P:dimethylallyl diphosphate biosynthetic process"/>
    <property type="evidence" value="ECO:0007669"/>
    <property type="project" value="UniProtKB-UniRule"/>
</dbReference>
<keyword evidence="5 10" id="KW-1133">Transmembrane helix</keyword>
<dbReference type="GO" id="GO:0019288">
    <property type="term" value="P:isopentenyl diphosphate biosynthetic process, methylerythritol 4-phosphate pathway"/>
    <property type="evidence" value="ECO:0007669"/>
    <property type="project" value="UniProtKB-UniRule"/>
</dbReference>
<evidence type="ECO:0000256" key="1">
    <source>
        <dbReference type="ARBA" id="ARBA00004141"/>
    </source>
</evidence>
<dbReference type="UniPathway" id="UPA00056">
    <property type="reaction ID" value="UER00097"/>
</dbReference>
<feature type="binding site" evidence="9">
    <location>
        <position position="261"/>
    </location>
    <ligand>
        <name>isopentenyl diphosphate</name>
        <dbReference type="ChEBI" id="CHEBI:128769"/>
    </ligand>
</feature>
<dbReference type="GO" id="GO:0016114">
    <property type="term" value="P:terpenoid biosynthetic process"/>
    <property type="evidence" value="ECO:0007669"/>
    <property type="project" value="UniProtKB-UniRule"/>
</dbReference>
<feature type="transmembrane region" description="Helical" evidence="10">
    <location>
        <begin position="523"/>
        <end position="542"/>
    </location>
</feature>
<feature type="binding site" evidence="9">
    <location>
        <position position="123"/>
    </location>
    <ligand>
        <name>isopentenyl diphosphate</name>
        <dbReference type="ChEBI" id="CHEBI:128769"/>
    </ligand>
</feature>
<evidence type="ECO:0000256" key="6">
    <source>
        <dbReference type="ARBA" id="ARBA00023004"/>
    </source>
</evidence>
<dbReference type="Pfam" id="PF02401">
    <property type="entry name" value="LYTB"/>
    <property type="match status" value="1"/>
</dbReference>
<dbReference type="AlphaFoldDB" id="E1YBS4"/>
<comment type="pathway">
    <text evidence="9">Isoprenoid biosynthesis; isopentenyl diphosphate biosynthesis via DXP pathway; isopentenyl diphosphate from 1-deoxy-D-xylulose 5-phosphate: step 6/6.</text>
</comment>
<dbReference type="InterPro" id="IPR000537">
    <property type="entry name" value="UbiA_prenyltransferase"/>
</dbReference>